<sequence>MEQPALLTREPGSTTTTTNPNNDPPTTRPADTIKITIPDPSAANDAALVKHIVDLVNTVYTAAEAGLFGEGYRRTHEDEIRRFLGDGELVLALASLGSFDGTIEDEVVGCIRLRFSKEDGVGVGEFGMGDVRRVRCELLVSVEFEHEVKRWLQGWYERLGYRVVRRVDFGGEYPGLAGHLITKAELRIFEKVLG</sequence>
<evidence type="ECO:0000256" key="1">
    <source>
        <dbReference type="SAM" id="MobiDB-lite"/>
    </source>
</evidence>
<reference evidence="2" key="1">
    <citation type="submission" date="2023-06" db="EMBL/GenBank/DDBJ databases">
        <title>Genome-scale phylogeny and comparative genomics of the fungal order Sordariales.</title>
        <authorList>
            <consortium name="Lawrence Berkeley National Laboratory"/>
            <person name="Hensen N."/>
            <person name="Bonometti L."/>
            <person name="Westerberg I."/>
            <person name="Brannstrom I.O."/>
            <person name="Guillou S."/>
            <person name="Cros-Aarteil S."/>
            <person name="Calhoun S."/>
            <person name="Haridas S."/>
            <person name="Kuo A."/>
            <person name="Mondo S."/>
            <person name="Pangilinan J."/>
            <person name="Riley R."/>
            <person name="Labutti K."/>
            <person name="Andreopoulos B."/>
            <person name="Lipzen A."/>
            <person name="Chen C."/>
            <person name="Yanf M."/>
            <person name="Daum C."/>
            <person name="Ng V."/>
            <person name="Clum A."/>
            <person name="Steindorff A."/>
            <person name="Ohm R."/>
            <person name="Martin F."/>
            <person name="Silar P."/>
            <person name="Natvig D."/>
            <person name="Lalanne C."/>
            <person name="Gautier V."/>
            <person name="Ament-Velasquez S.L."/>
            <person name="Kruys A."/>
            <person name="Hutchinson M.I."/>
            <person name="Powell A.J."/>
            <person name="Barry K."/>
            <person name="Miller A.N."/>
            <person name="Grigoriev I.V."/>
            <person name="Debuchy R."/>
            <person name="Gladieux P."/>
            <person name="Thoren M.H."/>
            <person name="Johannesson H."/>
        </authorList>
    </citation>
    <scope>NUCLEOTIDE SEQUENCE</scope>
    <source>
        <strain evidence="2">PSN4</strain>
    </source>
</reference>
<dbReference type="AlphaFoldDB" id="A0AAJ0F3K7"/>
<comment type="caution">
    <text evidence="2">The sequence shown here is derived from an EMBL/GenBank/DDBJ whole genome shotgun (WGS) entry which is preliminary data.</text>
</comment>
<dbReference type="Proteomes" id="UP001239445">
    <property type="component" value="Unassembled WGS sequence"/>
</dbReference>
<keyword evidence="3" id="KW-1185">Reference proteome</keyword>
<feature type="region of interest" description="Disordered" evidence="1">
    <location>
        <begin position="1"/>
        <end position="29"/>
    </location>
</feature>
<gene>
    <name evidence="2" type="ORF">QBC47DRAFT_403923</name>
</gene>
<dbReference type="EMBL" id="MU839837">
    <property type="protein sequence ID" value="KAK1753581.1"/>
    <property type="molecule type" value="Genomic_DNA"/>
</dbReference>
<evidence type="ECO:0008006" key="4">
    <source>
        <dbReference type="Google" id="ProtNLM"/>
    </source>
</evidence>
<organism evidence="2 3">
    <name type="scientific">Echria macrotheca</name>
    <dbReference type="NCBI Taxonomy" id="438768"/>
    <lineage>
        <taxon>Eukaryota</taxon>
        <taxon>Fungi</taxon>
        <taxon>Dikarya</taxon>
        <taxon>Ascomycota</taxon>
        <taxon>Pezizomycotina</taxon>
        <taxon>Sordariomycetes</taxon>
        <taxon>Sordariomycetidae</taxon>
        <taxon>Sordariales</taxon>
        <taxon>Schizotheciaceae</taxon>
        <taxon>Echria</taxon>
    </lineage>
</organism>
<accession>A0AAJ0F3K7</accession>
<evidence type="ECO:0000313" key="3">
    <source>
        <dbReference type="Proteomes" id="UP001239445"/>
    </source>
</evidence>
<protein>
    <recommendedName>
        <fullName evidence="4">N-acetyltransferase domain-containing protein</fullName>
    </recommendedName>
</protein>
<name>A0AAJ0F3K7_9PEZI</name>
<evidence type="ECO:0000313" key="2">
    <source>
        <dbReference type="EMBL" id="KAK1753581.1"/>
    </source>
</evidence>
<proteinExistence type="predicted"/>